<dbReference type="InterPro" id="IPR037532">
    <property type="entry name" value="FtsI_transpept"/>
</dbReference>
<dbReference type="OrthoDB" id="9789078at2"/>
<dbReference type="eggNOG" id="COG0768">
    <property type="taxonomic scope" value="Bacteria"/>
</dbReference>
<evidence type="ECO:0000256" key="7">
    <source>
        <dbReference type="ARBA" id="ARBA00022692"/>
    </source>
</evidence>
<keyword evidence="9 16" id="KW-0133">Cell shape</keyword>
<dbReference type="Proteomes" id="UP000014115">
    <property type="component" value="Unassembled WGS sequence"/>
</dbReference>
<evidence type="ECO:0000256" key="9">
    <source>
        <dbReference type="ARBA" id="ARBA00022960"/>
    </source>
</evidence>
<organism evidence="19 20">
    <name type="scientific">Idiomarina xiamenensis 10-D-4</name>
    <dbReference type="NCBI Taxonomy" id="740709"/>
    <lineage>
        <taxon>Bacteria</taxon>
        <taxon>Pseudomonadati</taxon>
        <taxon>Pseudomonadota</taxon>
        <taxon>Gammaproteobacteria</taxon>
        <taxon>Alteromonadales</taxon>
        <taxon>Idiomarinaceae</taxon>
        <taxon>Idiomarina</taxon>
    </lineage>
</organism>
<evidence type="ECO:0000256" key="3">
    <source>
        <dbReference type="ARBA" id="ARBA00022519"/>
    </source>
</evidence>
<dbReference type="InterPro" id="IPR050515">
    <property type="entry name" value="Beta-lactam/transpept"/>
</dbReference>
<evidence type="ECO:0000256" key="16">
    <source>
        <dbReference type="HAMAP-Rule" id="MF_02080"/>
    </source>
</evidence>
<dbReference type="UniPathway" id="UPA00219"/>
<proteinExistence type="inferred from homology"/>
<evidence type="ECO:0000256" key="10">
    <source>
        <dbReference type="ARBA" id="ARBA00022984"/>
    </source>
</evidence>
<dbReference type="GO" id="GO:0009002">
    <property type="term" value="F:serine-type D-Ala-D-Ala carboxypeptidase activity"/>
    <property type="evidence" value="ECO:0007669"/>
    <property type="project" value="UniProtKB-UniRule"/>
</dbReference>
<keyword evidence="6 16" id="KW-0645">Protease</keyword>
<reference evidence="19 20" key="1">
    <citation type="journal article" date="2012" name="J. Bacteriol.">
        <title>Genome Sequence of Idiomarina xiamenensis Type Strain 10-D-4.</title>
        <authorList>
            <person name="Lai Q."/>
            <person name="Wang L."/>
            <person name="Wang W."/>
            <person name="Shao Z."/>
        </authorList>
    </citation>
    <scope>NUCLEOTIDE SEQUENCE [LARGE SCALE GENOMIC DNA]</scope>
    <source>
        <strain evidence="19 20">10-D-4</strain>
    </source>
</reference>
<comment type="pathway">
    <text evidence="16">Cell wall biogenesis; peptidoglycan biosynthesis.</text>
</comment>
<feature type="active site" description="Acyl-ester intermediate" evidence="16">
    <location>
        <position position="300"/>
    </location>
</feature>
<dbReference type="InterPro" id="IPR005311">
    <property type="entry name" value="PBP_dimer"/>
</dbReference>
<dbReference type="PANTHER" id="PTHR30627:SF1">
    <property type="entry name" value="PEPTIDOGLYCAN D,D-TRANSPEPTIDASE FTSI"/>
    <property type="match status" value="1"/>
</dbReference>
<evidence type="ECO:0000313" key="19">
    <source>
        <dbReference type="EMBL" id="EKE85341.1"/>
    </source>
</evidence>
<dbReference type="Pfam" id="PF03717">
    <property type="entry name" value="PBP_dimer"/>
    <property type="match status" value="1"/>
</dbReference>
<protein>
    <recommendedName>
        <fullName evidence="16">Peptidoglycan D,D-transpeptidase FtsI</fullName>
        <ecNumber evidence="16">3.4.16.4</ecNumber>
    </recommendedName>
    <alternativeName>
        <fullName evidence="16">Penicillin-binding protein 3</fullName>
        <shortName evidence="16">PBP-3</shortName>
    </alternativeName>
</protein>
<comment type="similarity">
    <text evidence="16">Belongs to the transpeptidase family. FtsI subfamily.</text>
</comment>
<dbReference type="GO" id="GO:0005886">
    <property type="term" value="C:plasma membrane"/>
    <property type="evidence" value="ECO:0007669"/>
    <property type="project" value="UniProtKB-UniRule"/>
</dbReference>
<comment type="catalytic activity">
    <reaction evidence="16">
        <text>Preferential cleavage: (Ac)2-L-Lys-D-Ala-|-D-Ala. Also transpeptidation of peptidyl-alanyl moieties that are N-acyl substituents of D-alanine.</text>
        <dbReference type="EC" id="3.4.16.4"/>
    </reaction>
</comment>
<feature type="domain" description="Penicillin-binding protein dimerisation" evidence="18">
    <location>
        <begin position="62"/>
        <end position="214"/>
    </location>
</feature>
<evidence type="ECO:0000313" key="20">
    <source>
        <dbReference type="Proteomes" id="UP000014115"/>
    </source>
</evidence>
<evidence type="ECO:0000256" key="5">
    <source>
        <dbReference type="ARBA" id="ARBA00022645"/>
    </source>
</evidence>
<accession>K2JPB8</accession>
<dbReference type="GO" id="GO:0006508">
    <property type="term" value="P:proteolysis"/>
    <property type="evidence" value="ECO:0007669"/>
    <property type="project" value="UniProtKB-KW"/>
</dbReference>
<keyword evidence="7 16" id="KW-0812">Transmembrane</keyword>
<dbReference type="PANTHER" id="PTHR30627">
    <property type="entry name" value="PEPTIDOGLYCAN D,D-TRANSPEPTIDASE"/>
    <property type="match status" value="1"/>
</dbReference>
<evidence type="ECO:0000256" key="13">
    <source>
        <dbReference type="ARBA" id="ARBA00023210"/>
    </source>
</evidence>
<keyword evidence="10 16" id="KW-0573">Peptidoglycan synthesis</keyword>
<dbReference type="AlphaFoldDB" id="K2JPB8"/>
<dbReference type="Gene3D" id="3.30.450.330">
    <property type="match status" value="1"/>
</dbReference>
<evidence type="ECO:0000259" key="18">
    <source>
        <dbReference type="Pfam" id="PF03717"/>
    </source>
</evidence>
<dbReference type="SUPFAM" id="SSF56601">
    <property type="entry name" value="beta-lactamase/transpeptidase-like"/>
    <property type="match status" value="1"/>
</dbReference>
<keyword evidence="4 16" id="KW-0132">Cell division</keyword>
<dbReference type="STRING" id="740709.A10D4_03315"/>
<dbReference type="SUPFAM" id="SSF56519">
    <property type="entry name" value="Penicillin binding protein dimerisation domain"/>
    <property type="match status" value="1"/>
</dbReference>
<keyword evidence="12 16" id="KW-0472">Membrane</keyword>
<keyword evidence="14 16" id="KW-0131">Cell cycle</keyword>
<evidence type="ECO:0000256" key="6">
    <source>
        <dbReference type="ARBA" id="ARBA00022670"/>
    </source>
</evidence>
<comment type="caution">
    <text evidence="19">The sequence shown here is derived from an EMBL/GenBank/DDBJ whole genome shotgun (WGS) entry which is preliminary data.</text>
</comment>
<dbReference type="GO" id="GO:0008658">
    <property type="term" value="F:penicillin binding"/>
    <property type="evidence" value="ECO:0007669"/>
    <property type="project" value="InterPro"/>
</dbReference>
<dbReference type="GO" id="GO:0071555">
    <property type="term" value="P:cell wall organization"/>
    <property type="evidence" value="ECO:0007669"/>
    <property type="project" value="UniProtKB-KW"/>
</dbReference>
<comment type="function">
    <text evidence="16">Catalyzes cross-linking of the peptidoglycan cell wall at the division septum.</text>
</comment>
<dbReference type="RefSeq" id="WP_008487717.1">
    <property type="nucleotide sequence ID" value="NZ_AMRG01000003.1"/>
</dbReference>
<name>K2JPB8_9GAMM</name>
<keyword evidence="2 16" id="KW-1003">Cell membrane</keyword>
<evidence type="ECO:0000256" key="14">
    <source>
        <dbReference type="ARBA" id="ARBA00023306"/>
    </source>
</evidence>
<dbReference type="Gene3D" id="3.90.1310.10">
    <property type="entry name" value="Penicillin-binding protein 2a (Domain 2)"/>
    <property type="match status" value="1"/>
</dbReference>
<keyword evidence="15 16" id="KW-0961">Cell wall biogenesis/degradation</keyword>
<keyword evidence="13 16" id="KW-0717">Septation</keyword>
<dbReference type="PATRIC" id="fig|740709.3.peg.666"/>
<gene>
    <name evidence="16" type="primary">ftsI</name>
    <name evidence="19" type="ORF">A10D4_03315</name>
</gene>
<sequence length="576" mass="63052">MALKARRKHNPVGSQWRYLVAIAVLLCVFAVLIARAAYIQVVQPGQLRHQGDLRSLRAAQTDVQRGMILDRNGRELAVSIPVETVWADPQRIAEQHGFDDMRRWQALAELFRMNSEDLLARVDNPQRRFVYLQRKVTPAEADYVRKLNIPGVYLKTESRRYYPAAEIAAHVVGITNMDGNGQEGLELLFNEQLTGTPGERVYRKDAQGRVVEEVRETAAQQPKQLTLSIDNRLQAAAYTEIKKAVRYHQATSGSAVILDVKTGEVLAMVNSPSFNPNNRDQLQPHRLRNRAITDAYEPGSTVKPLTVLTALEAGLVKPGDSIDTSPGWMRLGGRRVSDPINRGELTISEILEHSSNMGTSKLALKVGIDRLLQTFAEVGFGNDTGVNMPGESFGIMRNQRRWSDFELATLSFGYGLSVTTLQLAKAYSMIANGGIDQPLTIFRRGEGDAPGRRIFSEKNTQAVLAMLENVVTDGSAKKARVPGYRVAGKTGTSRKAVAGGYGDEYVALFAGIAPVSDPRIAVVVTINEPGGDHYYGGDAAAPVFSEIVSESMRLLNIAPDNLADTQLQVASLGGGQ</sequence>
<dbReference type="InterPro" id="IPR036138">
    <property type="entry name" value="PBP_dimer_sf"/>
</dbReference>
<keyword evidence="5 16" id="KW-0121">Carboxypeptidase</keyword>
<dbReference type="GO" id="GO:0008360">
    <property type="term" value="P:regulation of cell shape"/>
    <property type="evidence" value="ECO:0007669"/>
    <property type="project" value="UniProtKB-KW"/>
</dbReference>
<evidence type="ECO:0000256" key="2">
    <source>
        <dbReference type="ARBA" id="ARBA00022475"/>
    </source>
</evidence>
<dbReference type="GO" id="GO:0000917">
    <property type="term" value="P:division septum assembly"/>
    <property type="evidence" value="ECO:0007669"/>
    <property type="project" value="UniProtKB-KW"/>
</dbReference>
<keyword evidence="3 16" id="KW-0997">Cell inner membrane</keyword>
<dbReference type="InterPro" id="IPR012338">
    <property type="entry name" value="Beta-lactam/transpept-like"/>
</dbReference>
<dbReference type="GO" id="GO:0043093">
    <property type="term" value="P:FtsZ-dependent cytokinesis"/>
    <property type="evidence" value="ECO:0007669"/>
    <property type="project" value="UniProtKB-UniRule"/>
</dbReference>
<evidence type="ECO:0000256" key="8">
    <source>
        <dbReference type="ARBA" id="ARBA00022801"/>
    </source>
</evidence>
<evidence type="ECO:0000256" key="12">
    <source>
        <dbReference type="ARBA" id="ARBA00023136"/>
    </source>
</evidence>
<dbReference type="InterPro" id="IPR001460">
    <property type="entry name" value="PCN-bd_Tpept"/>
</dbReference>
<dbReference type="GO" id="GO:0009252">
    <property type="term" value="P:peptidoglycan biosynthetic process"/>
    <property type="evidence" value="ECO:0007669"/>
    <property type="project" value="UniProtKB-UniRule"/>
</dbReference>
<evidence type="ECO:0000256" key="4">
    <source>
        <dbReference type="ARBA" id="ARBA00022618"/>
    </source>
</evidence>
<evidence type="ECO:0000256" key="1">
    <source>
        <dbReference type="ARBA" id="ARBA00004370"/>
    </source>
</evidence>
<dbReference type="EMBL" id="AMRG01000003">
    <property type="protein sequence ID" value="EKE85341.1"/>
    <property type="molecule type" value="Genomic_DNA"/>
</dbReference>
<dbReference type="EC" id="3.4.16.4" evidence="16"/>
<keyword evidence="20" id="KW-1185">Reference proteome</keyword>
<evidence type="ECO:0000256" key="11">
    <source>
        <dbReference type="ARBA" id="ARBA00022989"/>
    </source>
</evidence>
<dbReference type="Pfam" id="PF00905">
    <property type="entry name" value="Transpeptidase"/>
    <property type="match status" value="1"/>
</dbReference>
<evidence type="ECO:0000256" key="15">
    <source>
        <dbReference type="ARBA" id="ARBA00023316"/>
    </source>
</evidence>
<keyword evidence="11 16" id="KW-1133">Transmembrane helix</keyword>
<comment type="subcellular location">
    <subcellularLocation>
        <location evidence="1">Membrane</location>
    </subcellularLocation>
</comment>
<evidence type="ECO:0000259" key="17">
    <source>
        <dbReference type="Pfam" id="PF00905"/>
    </source>
</evidence>
<dbReference type="HAMAP" id="MF_02080">
    <property type="entry name" value="FtsI_transpept"/>
    <property type="match status" value="1"/>
</dbReference>
<dbReference type="Gene3D" id="3.40.710.10">
    <property type="entry name" value="DD-peptidase/beta-lactamase superfamily"/>
    <property type="match status" value="1"/>
</dbReference>
<feature type="domain" description="Penicillin-binding protein transpeptidase" evidence="17">
    <location>
        <begin position="253"/>
        <end position="548"/>
    </location>
</feature>
<dbReference type="GO" id="GO:0008955">
    <property type="term" value="F:peptidoglycan glycosyltransferase activity"/>
    <property type="evidence" value="ECO:0007669"/>
    <property type="project" value="InterPro"/>
</dbReference>
<keyword evidence="8 16" id="KW-0378">Hydrolase</keyword>